<evidence type="ECO:0000313" key="2">
    <source>
        <dbReference type="EMBL" id="SVB39866.1"/>
    </source>
</evidence>
<dbReference type="Gene3D" id="3.40.605.10">
    <property type="entry name" value="Aldehyde Dehydrogenase, Chain A, domain 1"/>
    <property type="match status" value="1"/>
</dbReference>
<name>A0A382DN27_9ZZZZ</name>
<dbReference type="InterPro" id="IPR015590">
    <property type="entry name" value="Aldehyde_DH_dom"/>
</dbReference>
<dbReference type="Gene3D" id="3.40.309.10">
    <property type="entry name" value="Aldehyde Dehydrogenase, Chain A, domain 2"/>
    <property type="match status" value="1"/>
</dbReference>
<accession>A0A382DN27</accession>
<dbReference type="AlphaFoldDB" id="A0A382DN27"/>
<protein>
    <recommendedName>
        <fullName evidence="1">Aldehyde dehydrogenase domain-containing protein</fullName>
    </recommendedName>
</protein>
<dbReference type="GO" id="GO:0016620">
    <property type="term" value="F:oxidoreductase activity, acting on the aldehyde or oxo group of donors, NAD or NADP as acceptor"/>
    <property type="evidence" value="ECO:0007669"/>
    <property type="project" value="InterPro"/>
</dbReference>
<dbReference type="EMBL" id="UINC01040252">
    <property type="protein sequence ID" value="SVB39866.1"/>
    <property type="molecule type" value="Genomic_DNA"/>
</dbReference>
<dbReference type="Pfam" id="PF00171">
    <property type="entry name" value="Aldedh"/>
    <property type="match status" value="1"/>
</dbReference>
<dbReference type="InterPro" id="IPR016162">
    <property type="entry name" value="Ald_DH_N"/>
</dbReference>
<proteinExistence type="predicted"/>
<gene>
    <name evidence="2" type="ORF">METZ01_LOCUS192720</name>
</gene>
<reference evidence="2" key="1">
    <citation type="submission" date="2018-05" db="EMBL/GenBank/DDBJ databases">
        <authorList>
            <person name="Lanie J.A."/>
            <person name="Ng W.-L."/>
            <person name="Kazmierczak K.M."/>
            <person name="Andrzejewski T.M."/>
            <person name="Davidsen T.M."/>
            <person name="Wayne K.J."/>
            <person name="Tettelin H."/>
            <person name="Glass J.I."/>
            <person name="Rusch D."/>
            <person name="Podicherti R."/>
            <person name="Tsui H.-C.T."/>
            <person name="Winkler M.E."/>
        </authorList>
    </citation>
    <scope>NUCLEOTIDE SEQUENCE</scope>
</reference>
<dbReference type="InterPro" id="IPR016163">
    <property type="entry name" value="Ald_DH_C"/>
</dbReference>
<dbReference type="InterPro" id="IPR016161">
    <property type="entry name" value="Ald_DH/histidinol_DH"/>
</dbReference>
<evidence type="ECO:0000259" key="1">
    <source>
        <dbReference type="Pfam" id="PF00171"/>
    </source>
</evidence>
<sequence>MFKDYRGRNFVNGLWLVQATDWGLVKRDPCTGEEMARFPLSASDDVEDACVAARSALNSWKSLSRINRAEYLLRVANILARDLNQFATAISLETGKNYNESVAEVNEAIHMAQYAFGTGRMPHGEALSSEIPEKDAYMLRKPKGVVAIISPWNFPLAIGAFWCAAPALVEGNTVVLKPSEDAPLSTELAVKAYEEAGIPAGVINLIHGDGNTGDFLARDDVDHICFTGSAEVGQHIRRVCANSWHKTCSCEMGSKSAVIVFDDANLELAVSSSIASAFKLSGQRCVSAGRLIVHRSVYDEFSDLFTLHAQQIKVGDVHDTNNYMGPLINREQFNRVRNYNNMVAADPEAKILVEPNYLSPGYFVTPIVYQTEWRDAPYLKQEVFGPHVAIIPFDTTDDAIRIY</sequence>
<feature type="domain" description="Aldehyde dehydrogenase" evidence="1">
    <location>
        <begin position="26"/>
        <end position="402"/>
    </location>
</feature>
<organism evidence="2">
    <name type="scientific">marine metagenome</name>
    <dbReference type="NCBI Taxonomy" id="408172"/>
    <lineage>
        <taxon>unclassified sequences</taxon>
        <taxon>metagenomes</taxon>
        <taxon>ecological metagenomes</taxon>
    </lineage>
</organism>
<feature type="non-terminal residue" evidence="2">
    <location>
        <position position="403"/>
    </location>
</feature>
<dbReference type="PANTHER" id="PTHR11699">
    <property type="entry name" value="ALDEHYDE DEHYDROGENASE-RELATED"/>
    <property type="match status" value="1"/>
</dbReference>
<dbReference type="SUPFAM" id="SSF53720">
    <property type="entry name" value="ALDH-like"/>
    <property type="match status" value="1"/>
</dbReference>